<dbReference type="SUPFAM" id="SSF53254">
    <property type="entry name" value="Phosphoglycerate mutase-like"/>
    <property type="match status" value="1"/>
</dbReference>
<gene>
    <name evidence="1" type="ORF">SAMN06265795_106206</name>
</gene>
<dbReference type="Proteomes" id="UP000198284">
    <property type="component" value="Unassembled WGS sequence"/>
</dbReference>
<dbReference type="OrthoDB" id="8685508at2"/>
<dbReference type="InterPro" id="IPR013078">
    <property type="entry name" value="His_Pase_superF_clade-1"/>
</dbReference>
<dbReference type="EMBL" id="FZOT01000006">
    <property type="protein sequence ID" value="SNS79396.1"/>
    <property type="molecule type" value="Genomic_DNA"/>
</dbReference>
<protein>
    <submittedName>
        <fullName evidence="1">Histidine phosphatase superfamily (Branch 1)</fullName>
    </submittedName>
</protein>
<evidence type="ECO:0000313" key="2">
    <source>
        <dbReference type="Proteomes" id="UP000198284"/>
    </source>
</evidence>
<organism evidence="1 2">
    <name type="scientific">Noviherbaspirillum humi</name>
    <dbReference type="NCBI Taxonomy" id="1688639"/>
    <lineage>
        <taxon>Bacteria</taxon>
        <taxon>Pseudomonadati</taxon>
        <taxon>Pseudomonadota</taxon>
        <taxon>Betaproteobacteria</taxon>
        <taxon>Burkholderiales</taxon>
        <taxon>Oxalobacteraceae</taxon>
        <taxon>Noviherbaspirillum</taxon>
    </lineage>
</organism>
<name>A0A239HD79_9BURK</name>
<dbReference type="CDD" id="cd07040">
    <property type="entry name" value="HP"/>
    <property type="match status" value="1"/>
</dbReference>
<dbReference type="Gene3D" id="3.40.50.1240">
    <property type="entry name" value="Phosphoglycerate mutase-like"/>
    <property type="match status" value="1"/>
</dbReference>
<keyword evidence="2" id="KW-1185">Reference proteome</keyword>
<proteinExistence type="predicted"/>
<dbReference type="InterPro" id="IPR029033">
    <property type="entry name" value="His_PPase_superfam"/>
</dbReference>
<evidence type="ECO:0000313" key="1">
    <source>
        <dbReference type="EMBL" id="SNS79396.1"/>
    </source>
</evidence>
<dbReference type="AlphaFoldDB" id="A0A239HD79"/>
<reference evidence="1 2" key="1">
    <citation type="submission" date="2017-06" db="EMBL/GenBank/DDBJ databases">
        <authorList>
            <person name="Kim H.J."/>
            <person name="Triplett B.A."/>
        </authorList>
    </citation>
    <scope>NUCLEOTIDE SEQUENCE [LARGE SCALE GENOMIC DNA]</scope>
    <source>
        <strain evidence="1 2">U15</strain>
    </source>
</reference>
<dbReference type="Pfam" id="PF00300">
    <property type="entry name" value="His_Phos_1"/>
    <property type="match status" value="1"/>
</dbReference>
<sequence>MSHPPVSRLSNAPFGLNFVLLRRPWAALLFVLALFAAGHPVEGRCADNDALWTALRQGGHAIFIRHASTTPGIGDPPGFILDRCDTQRNLSPQGRAEAARIGETLRRRQVPIAEVYSSRWCRCLDTAKLALGKVTPAPMLDSMFNDPGKRSDEEKTREVLATVARIPAAANVVFVTHAQNIQHMLDVSPAPGEMVLAKPVAGTLRVVGRIALE</sequence>
<accession>A0A239HD79</accession>
<dbReference type="RefSeq" id="WP_089399568.1">
    <property type="nucleotide sequence ID" value="NZ_FZOT01000006.1"/>
</dbReference>